<evidence type="ECO:0000313" key="3">
    <source>
        <dbReference type="EMBL" id="MFD1601731.1"/>
    </source>
</evidence>
<sequence>MKFFNKIVKRVVSFPVESYDENRNTISNFFSKNNLFQLSILFASRSLYNDVKKNKLEKTNLSLKKYFSRAHFNPIPFGLFTSIGTTEWSDITSLSKSKTLEVKTEFDNFYITEKTALLENQQWKEHNYFTNPSLYFLNPEKISFYKSQKLPIGSYETKYVEIDYDEDIQWLMDRFENGASIEAVTDDLLKNDFSIQEIDDFLLEIIQAGLIISETTFYPYSKTIYNHPDFSKLVNKNIHELKNESDIAQFSNSYLEEQDSFLSDKEIQSAHSHSITLFEKENDFLSSEIQEQLLKYVKFNYNYNNSHTPITNAILEFGNKFYHSYSDGFIPLSKVFNPYSGLKYSSIKLKTESRIHSDIMTKILAADSRDLHLQNTKEIEFNRNQLPATFNVVFELLNCKKTGKEIVYCKSVTGTSAINLLSRFNHVSESICQDIAHFEKEIYAGKIIAELNVIARPRALNIVSSHQYYDYNIPINTVHSKNSNPILLSDIYMRFNGSRFILVSKKHQKEVIPRVTSSINNALSDSEAYRFLADLQSQNNEIHHINFNLNYYKNVLIQYVPRIYLENHILLYPAQMLLINDNYTIEEFKKKVLKSIEKNNFSKKVSLTDTKGDIIIDIENDEQLKILFSKFKTTNTIYVSECLYESFLPAVSLDKKHYAHEFAASIKNTDFINTQSSFIIPENDSSIPQNIPIVSNWLYFNLQCNIYAQNDLLTIIDDTILSQKSIEKFFYVRYDYPENHLRVRFQTESQEVKNYIIKKIHELKLRNIILNYTILPYEQEMYRYGGNELIQLTEQIFYLDSLDTITNSIKTDQDNNEIICNSIFKIKEFFQFFDFQLDEMIRFCENNIEQFSNEFVLSADLKKELNKKFAEVKNYLDESSAVNFLDFPNLKTEVGNVLSKSNLVKSNYIADLIHMSMNRLYNNDQRFQEFKSYYFAKLYFNKLKFTQKNNYDKSVHIFN</sequence>
<organism evidence="3 4">
    <name type="scientific">Flavobacterium artemisiae</name>
    <dbReference type="NCBI Taxonomy" id="2126556"/>
    <lineage>
        <taxon>Bacteria</taxon>
        <taxon>Pseudomonadati</taxon>
        <taxon>Bacteroidota</taxon>
        <taxon>Flavobacteriia</taxon>
        <taxon>Flavobacteriales</taxon>
        <taxon>Flavobacteriaceae</taxon>
        <taxon>Flavobacterium</taxon>
    </lineage>
</organism>
<dbReference type="Pfam" id="PF14028">
    <property type="entry name" value="Lant_dehydr_C"/>
    <property type="match status" value="1"/>
</dbReference>
<proteinExistence type="predicted"/>
<dbReference type="Proteomes" id="UP001597138">
    <property type="component" value="Unassembled WGS sequence"/>
</dbReference>
<dbReference type="InterPro" id="IPR023809">
    <property type="entry name" value="Thiopep_bacteriocin_synth_dom"/>
</dbReference>
<comment type="caution">
    <text evidence="3">The sequence shown here is derived from an EMBL/GenBank/DDBJ whole genome shotgun (WGS) entry which is preliminary data.</text>
</comment>
<feature type="domain" description="Lantibiotic dehydratase N-terminal" evidence="1">
    <location>
        <begin position="310"/>
        <end position="576"/>
    </location>
</feature>
<evidence type="ECO:0000259" key="2">
    <source>
        <dbReference type="Pfam" id="PF14028"/>
    </source>
</evidence>
<evidence type="ECO:0000313" key="4">
    <source>
        <dbReference type="Proteomes" id="UP001597138"/>
    </source>
</evidence>
<feature type="domain" description="Lantibiotic dehydratase N-terminal" evidence="1">
    <location>
        <begin position="33"/>
        <end position="214"/>
    </location>
</feature>
<dbReference type="Pfam" id="PF04738">
    <property type="entry name" value="Lant_dehydr_N"/>
    <property type="match status" value="2"/>
</dbReference>
<gene>
    <name evidence="3" type="ORF">ACFSC2_03155</name>
</gene>
<dbReference type="RefSeq" id="WP_379816163.1">
    <property type="nucleotide sequence ID" value="NZ_JBHUDZ010000002.1"/>
</dbReference>
<keyword evidence="4" id="KW-1185">Reference proteome</keyword>
<accession>A0ABW4H8Y3</accession>
<feature type="domain" description="Thiopeptide-type bacteriocin biosynthesis" evidence="2">
    <location>
        <begin position="697"/>
        <end position="938"/>
    </location>
</feature>
<name>A0ABW4H8Y3_9FLAO</name>
<evidence type="ECO:0000259" key="1">
    <source>
        <dbReference type="Pfam" id="PF04738"/>
    </source>
</evidence>
<reference evidence="4" key="1">
    <citation type="journal article" date="2019" name="Int. J. Syst. Evol. Microbiol.">
        <title>The Global Catalogue of Microorganisms (GCM) 10K type strain sequencing project: providing services to taxonomists for standard genome sequencing and annotation.</title>
        <authorList>
            <consortium name="The Broad Institute Genomics Platform"/>
            <consortium name="The Broad Institute Genome Sequencing Center for Infectious Disease"/>
            <person name="Wu L."/>
            <person name="Ma J."/>
        </authorList>
    </citation>
    <scope>NUCLEOTIDE SEQUENCE [LARGE SCALE GENOMIC DNA]</scope>
    <source>
        <strain evidence="4">CCUG 70865</strain>
    </source>
</reference>
<dbReference type="EMBL" id="JBHUDZ010000002">
    <property type="protein sequence ID" value="MFD1601731.1"/>
    <property type="molecule type" value="Genomic_DNA"/>
</dbReference>
<dbReference type="InterPro" id="IPR006827">
    <property type="entry name" value="Lant_deHydtase_N"/>
</dbReference>
<protein>
    <submittedName>
        <fullName evidence="3">Thiopeptide-type bacteriocin biosynthesis protein</fullName>
    </submittedName>
</protein>
<dbReference type="NCBIfam" id="TIGR03891">
    <property type="entry name" value="thiopep_ocin"/>
    <property type="match status" value="1"/>
</dbReference>